<comment type="similarity">
    <text evidence="1">Belongs to the short-chain dehydrogenases/reductases (SDR) family.</text>
</comment>
<dbReference type="SUPFAM" id="SSF51735">
    <property type="entry name" value="NAD(P)-binding Rossmann-fold domains"/>
    <property type="match status" value="1"/>
</dbReference>
<dbReference type="GO" id="GO:0016491">
    <property type="term" value="F:oxidoreductase activity"/>
    <property type="evidence" value="ECO:0007669"/>
    <property type="project" value="UniProtKB-KW"/>
</dbReference>
<dbReference type="Gene3D" id="3.40.50.720">
    <property type="entry name" value="NAD(P)-binding Rossmann-like Domain"/>
    <property type="match status" value="1"/>
</dbReference>
<dbReference type="Proteomes" id="UP000238348">
    <property type="component" value="Chromosome"/>
</dbReference>
<dbReference type="Pfam" id="PF00106">
    <property type="entry name" value="adh_short"/>
    <property type="match status" value="1"/>
</dbReference>
<protein>
    <recommendedName>
        <fullName evidence="5">SDR family NAD(P)-dependent oxidoreductase</fullName>
    </recommendedName>
</protein>
<evidence type="ECO:0008006" key="5">
    <source>
        <dbReference type="Google" id="ProtNLM"/>
    </source>
</evidence>
<dbReference type="RefSeq" id="WP_159397760.1">
    <property type="nucleotide sequence ID" value="NZ_CP012673.1"/>
</dbReference>
<name>A0A2L0F4R0_SORCE</name>
<gene>
    <name evidence="3" type="ORF">SOCE26_080610</name>
</gene>
<organism evidence="3 4">
    <name type="scientific">Sorangium cellulosum</name>
    <name type="common">Polyangium cellulosum</name>
    <dbReference type="NCBI Taxonomy" id="56"/>
    <lineage>
        <taxon>Bacteria</taxon>
        <taxon>Pseudomonadati</taxon>
        <taxon>Myxococcota</taxon>
        <taxon>Polyangia</taxon>
        <taxon>Polyangiales</taxon>
        <taxon>Polyangiaceae</taxon>
        <taxon>Sorangium</taxon>
    </lineage>
</organism>
<proteinExistence type="inferred from homology"/>
<dbReference type="InterPro" id="IPR002347">
    <property type="entry name" value="SDR_fam"/>
</dbReference>
<evidence type="ECO:0000256" key="1">
    <source>
        <dbReference type="ARBA" id="ARBA00006484"/>
    </source>
</evidence>
<evidence type="ECO:0000256" key="2">
    <source>
        <dbReference type="ARBA" id="ARBA00023002"/>
    </source>
</evidence>
<keyword evidence="2" id="KW-0560">Oxidoreductase</keyword>
<dbReference type="AlphaFoldDB" id="A0A2L0F4R0"/>
<dbReference type="InterPro" id="IPR036291">
    <property type="entry name" value="NAD(P)-bd_dom_sf"/>
</dbReference>
<accession>A0A2L0F4R0</accession>
<dbReference type="PANTHER" id="PTHR43669">
    <property type="entry name" value="5-KETO-D-GLUCONATE 5-REDUCTASE"/>
    <property type="match status" value="1"/>
</dbReference>
<sequence length="78" mass="8115">MSDRDFADHVVVVTGASGGAGAAAAEELARRGASAVLAARRAGPLGEVVRRCGYQAHAVVADVMKRDDVQQYMEKQSG</sequence>
<dbReference type="OrthoDB" id="9775296at2"/>
<dbReference type="EMBL" id="CP012673">
    <property type="protein sequence ID" value="AUX46555.1"/>
    <property type="molecule type" value="Genomic_DNA"/>
</dbReference>
<evidence type="ECO:0000313" key="4">
    <source>
        <dbReference type="Proteomes" id="UP000238348"/>
    </source>
</evidence>
<evidence type="ECO:0000313" key="3">
    <source>
        <dbReference type="EMBL" id="AUX46555.1"/>
    </source>
</evidence>
<reference evidence="3 4" key="1">
    <citation type="submission" date="2015-09" db="EMBL/GenBank/DDBJ databases">
        <title>Sorangium comparison.</title>
        <authorList>
            <person name="Zaburannyi N."/>
            <person name="Bunk B."/>
            <person name="Overmann J."/>
            <person name="Mueller R."/>
        </authorList>
    </citation>
    <scope>NUCLEOTIDE SEQUENCE [LARGE SCALE GENOMIC DNA]</scope>
    <source>
        <strain evidence="3 4">So ce26</strain>
    </source>
</reference>
<dbReference type="PANTHER" id="PTHR43669:SF3">
    <property type="entry name" value="ALCOHOL DEHYDROGENASE, PUTATIVE (AFU_ORTHOLOGUE AFUA_3G03445)-RELATED"/>
    <property type="match status" value="1"/>
</dbReference>